<comment type="caution">
    <text evidence="1">The sequence shown here is derived from an EMBL/GenBank/DDBJ whole genome shotgun (WGS) entry which is preliminary data.</text>
</comment>
<dbReference type="EMBL" id="JACHKZ010000010">
    <property type="protein sequence ID" value="MBB6577994.1"/>
    <property type="molecule type" value="Genomic_DNA"/>
</dbReference>
<accession>A0ABR6RFS9</accession>
<evidence type="ECO:0000313" key="2">
    <source>
        <dbReference type="Proteomes" id="UP000562492"/>
    </source>
</evidence>
<dbReference type="RefSeq" id="WP_184708018.1">
    <property type="nucleotide sequence ID" value="NZ_JACHKZ010000010.1"/>
</dbReference>
<reference evidence="1 2" key="1">
    <citation type="submission" date="2020-08" db="EMBL/GenBank/DDBJ databases">
        <title>Functional genomics of gut bacteria from endangered species of beetles.</title>
        <authorList>
            <person name="Carlos-Shanley C."/>
        </authorList>
    </citation>
    <scope>NUCLEOTIDE SEQUENCE [LARGE SCALE GENOMIC DNA]</scope>
    <source>
        <strain evidence="1 2">S00124</strain>
    </source>
</reference>
<sequence>MKFTPRNVDRATVFDVDTKKQLKQVLMVNTETRSVVVAKQPLRLNHKGSVERETIHFDAIHPIYGGGIKPCLFHCYGRLP</sequence>
<organism evidence="1 2">
    <name type="scientific">Comamonas odontotermitis</name>
    <dbReference type="NCBI Taxonomy" id="379895"/>
    <lineage>
        <taxon>Bacteria</taxon>
        <taxon>Pseudomonadati</taxon>
        <taxon>Pseudomonadota</taxon>
        <taxon>Betaproteobacteria</taxon>
        <taxon>Burkholderiales</taxon>
        <taxon>Comamonadaceae</taxon>
        <taxon>Comamonas</taxon>
    </lineage>
</organism>
<gene>
    <name evidence="1" type="ORF">HNP33_002062</name>
</gene>
<dbReference type="Proteomes" id="UP000562492">
    <property type="component" value="Unassembled WGS sequence"/>
</dbReference>
<protein>
    <submittedName>
        <fullName evidence="1">Uncharacterized protein</fullName>
    </submittedName>
</protein>
<evidence type="ECO:0000313" key="1">
    <source>
        <dbReference type="EMBL" id="MBB6577994.1"/>
    </source>
</evidence>
<name>A0ABR6RFS9_9BURK</name>
<keyword evidence="2" id="KW-1185">Reference proteome</keyword>
<proteinExistence type="predicted"/>